<comment type="caution">
    <text evidence="1">The sequence shown here is derived from an EMBL/GenBank/DDBJ whole genome shotgun (WGS) entry which is preliminary data.</text>
</comment>
<protein>
    <submittedName>
        <fullName evidence="1">Uncharacterized protein</fullName>
    </submittedName>
</protein>
<gene>
    <name evidence="1" type="ORF">V5O48_018916</name>
</gene>
<proteinExistence type="predicted"/>
<evidence type="ECO:0000313" key="2">
    <source>
        <dbReference type="Proteomes" id="UP001465976"/>
    </source>
</evidence>
<organism evidence="1 2">
    <name type="scientific">Marasmius crinis-equi</name>
    <dbReference type="NCBI Taxonomy" id="585013"/>
    <lineage>
        <taxon>Eukaryota</taxon>
        <taxon>Fungi</taxon>
        <taxon>Dikarya</taxon>
        <taxon>Basidiomycota</taxon>
        <taxon>Agaricomycotina</taxon>
        <taxon>Agaricomycetes</taxon>
        <taxon>Agaricomycetidae</taxon>
        <taxon>Agaricales</taxon>
        <taxon>Marasmiineae</taxon>
        <taxon>Marasmiaceae</taxon>
        <taxon>Marasmius</taxon>
    </lineage>
</organism>
<keyword evidence="2" id="KW-1185">Reference proteome</keyword>
<name>A0ABR3EJU7_9AGAR</name>
<accession>A0ABR3EJU7</accession>
<sequence>MSRFELWSYGDGQVEKEKTLQQWRQECVGMLGKTKVKNSKQQMAYSDNYFHTIIIGLGVRLVGYPFHEDPESEAEGVPVPPSLLPVLKLTSPYSITKMEDIKLLH</sequence>
<reference evidence="1 2" key="1">
    <citation type="submission" date="2024-02" db="EMBL/GenBank/DDBJ databases">
        <title>A draft genome for the cacao thread blight pathogen Marasmius crinis-equi.</title>
        <authorList>
            <person name="Cohen S.P."/>
            <person name="Baruah I.K."/>
            <person name="Amoako-Attah I."/>
            <person name="Bukari Y."/>
            <person name="Meinhardt L.W."/>
            <person name="Bailey B.A."/>
        </authorList>
    </citation>
    <scope>NUCLEOTIDE SEQUENCE [LARGE SCALE GENOMIC DNA]</scope>
    <source>
        <strain evidence="1 2">GH-76</strain>
    </source>
</reference>
<dbReference type="EMBL" id="JBAHYK010003859">
    <property type="protein sequence ID" value="KAL0563159.1"/>
    <property type="molecule type" value="Genomic_DNA"/>
</dbReference>
<evidence type="ECO:0000313" key="1">
    <source>
        <dbReference type="EMBL" id="KAL0563159.1"/>
    </source>
</evidence>
<dbReference type="Proteomes" id="UP001465976">
    <property type="component" value="Unassembled WGS sequence"/>
</dbReference>